<evidence type="ECO:0000256" key="2">
    <source>
        <dbReference type="ARBA" id="ARBA00023157"/>
    </source>
</evidence>
<dbReference type="SMART" id="SM00241">
    <property type="entry name" value="ZP"/>
    <property type="match status" value="1"/>
</dbReference>
<reference evidence="5" key="1">
    <citation type="journal article" date="2022" name="bioRxiv">
        <title>Sequencing and chromosome-scale assembly of the giantPleurodeles waltlgenome.</title>
        <authorList>
            <person name="Brown T."/>
            <person name="Elewa A."/>
            <person name="Iarovenko S."/>
            <person name="Subramanian E."/>
            <person name="Araus A.J."/>
            <person name="Petzold A."/>
            <person name="Susuki M."/>
            <person name="Suzuki K.-i.T."/>
            <person name="Hayashi T."/>
            <person name="Toyoda A."/>
            <person name="Oliveira C."/>
            <person name="Osipova E."/>
            <person name="Leigh N.D."/>
            <person name="Simon A."/>
            <person name="Yun M.H."/>
        </authorList>
    </citation>
    <scope>NUCLEOTIDE SEQUENCE</scope>
    <source>
        <strain evidence="5">20211129_DDA</strain>
        <tissue evidence="5">Liver</tissue>
    </source>
</reference>
<dbReference type="PANTHER" id="PTHR14002">
    <property type="entry name" value="ENDOGLIN/TGF-BETA RECEPTOR TYPE III"/>
    <property type="match status" value="1"/>
</dbReference>
<dbReference type="Gene3D" id="2.60.40.4100">
    <property type="entry name" value="Zona pellucida, ZP-C domain"/>
    <property type="match status" value="1"/>
</dbReference>
<evidence type="ECO:0000256" key="1">
    <source>
        <dbReference type="ARBA" id="ARBA00022729"/>
    </source>
</evidence>
<comment type="caution">
    <text evidence="5">The sequence shown here is derived from an EMBL/GenBank/DDBJ whole genome shotgun (WGS) entry which is preliminary data.</text>
</comment>
<evidence type="ECO:0000313" key="6">
    <source>
        <dbReference type="Proteomes" id="UP001066276"/>
    </source>
</evidence>
<organism evidence="5 6">
    <name type="scientific">Pleurodeles waltl</name>
    <name type="common">Iberian ribbed newt</name>
    <dbReference type="NCBI Taxonomy" id="8319"/>
    <lineage>
        <taxon>Eukaryota</taxon>
        <taxon>Metazoa</taxon>
        <taxon>Chordata</taxon>
        <taxon>Craniata</taxon>
        <taxon>Vertebrata</taxon>
        <taxon>Euteleostomi</taxon>
        <taxon>Amphibia</taxon>
        <taxon>Batrachia</taxon>
        <taxon>Caudata</taxon>
        <taxon>Salamandroidea</taxon>
        <taxon>Salamandridae</taxon>
        <taxon>Pleurodelinae</taxon>
        <taxon>Pleurodeles</taxon>
    </lineage>
</organism>
<dbReference type="PANTHER" id="PTHR14002:SF20">
    <property type="entry name" value="ZONA PELLUCIDA-LIKE DOMAIN-CONTAINING PROTEIN 1"/>
    <property type="match status" value="1"/>
</dbReference>
<dbReference type="AlphaFoldDB" id="A0AAV7TK59"/>
<dbReference type="InterPro" id="IPR055355">
    <property type="entry name" value="ZP-C"/>
</dbReference>
<dbReference type="InterPro" id="IPR001507">
    <property type="entry name" value="ZP_dom"/>
</dbReference>
<protein>
    <recommendedName>
        <fullName evidence="4">ZP domain-containing protein</fullName>
    </recommendedName>
</protein>
<gene>
    <name evidence="5" type="ORF">NDU88_001460</name>
</gene>
<sequence length="281" mass="29583">MALLLGVLLVAGCLSPGISAAPMPSVTCSMDGIVVSLDASEMSSQGYQGFSLQSSLDSQCIGSAEGRVSLSSAALLRGACGLHLSSVNGIVTMNGTVHLVATSPNPNVDIPISCTFALDTLSIVESVGTRPRAEMSVFLDSNYTIPESGALPLGKKVYVKVQLVSPNEDGIVLLLENCYATASPSANDAKRVPLLQSGTSVPGPLSTKVVQNGDSDQGKFTFKMFKFKQQPSDFYLHCDVNVCVQSSGACHQEKRRRRSVNGSNLRNSMIVSQGPVSCFEE</sequence>
<feature type="chain" id="PRO_5044000930" description="ZP domain-containing protein" evidence="3">
    <location>
        <begin position="21"/>
        <end position="281"/>
    </location>
</feature>
<keyword evidence="6" id="KW-1185">Reference proteome</keyword>
<accession>A0AAV7TK59</accession>
<feature type="signal peptide" evidence="3">
    <location>
        <begin position="1"/>
        <end position="20"/>
    </location>
</feature>
<keyword evidence="1 3" id="KW-0732">Signal</keyword>
<dbReference type="EMBL" id="JANPWB010000006">
    <property type="protein sequence ID" value="KAJ1176177.1"/>
    <property type="molecule type" value="Genomic_DNA"/>
</dbReference>
<evidence type="ECO:0000256" key="3">
    <source>
        <dbReference type="SAM" id="SignalP"/>
    </source>
</evidence>
<dbReference type="InterPro" id="IPR042235">
    <property type="entry name" value="ZP-C_dom"/>
</dbReference>
<dbReference type="Pfam" id="PF00100">
    <property type="entry name" value="Zona_pellucida"/>
    <property type="match status" value="1"/>
</dbReference>
<keyword evidence="2" id="KW-1015">Disulfide bond</keyword>
<dbReference type="PROSITE" id="PS51034">
    <property type="entry name" value="ZP_2"/>
    <property type="match status" value="1"/>
</dbReference>
<evidence type="ECO:0000259" key="4">
    <source>
        <dbReference type="PROSITE" id="PS51034"/>
    </source>
</evidence>
<evidence type="ECO:0000313" key="5">
    <source>
        <dbReference type="EMBL" id="KAJ1176177.1"/>
    </source>
</evidence>
<dbReference type="Proteomes" id="UP001066276">
    <property type="component" value="Chromosome 3_2"/>
</dbReference>
<proteinExistence type="predicted"/>
<name>A0AAV7TK59_PLEWA</name>
<feature type="domain" description="ZP" evidence="4">
    <location>
        <begin position="27"/>
        <end position="257"/>
    </location>
</feature>